<dbReference type="PANTHER" id="PTHR38248">
    <property type="entry name" value="FUNK1 6"/>
    <property type="match status" value="1"/>
</dbReference>
<feature type="domain" description="Fungal-type protein kinase" evidence="1">
    <location>
        <begin position="4"/>
        <end position="68"/>
    </location>
</feature>
<dbReference type="Pfam" id="PF17667">
    <property type="entry name" value="Pkinase_fungal"/>
    <property type="match status" value="1"/>
</dbReference>
<reference evidence="2" key="1">
    <citation type="submission" date="2022-07" db="EMBL/GenBank/DDBJ databases">
        <title>Phylogenomic reconstructions and comparative analyses of Kickxellomycotina fungi.</title>
        <authorList>
            <person name="Reynolds N.K."/>
            <person name="Stajich J.E."/>
            <person name="Barry K."/>
            <person name="Grigoriev I.V."/>
            <person name="Crous P."/>
            <person name="Smith M.E."/>
        </authorList>
    </citation>
    <scope>NUCLEOTIDE SEQUENCE</scope>
    <source>
        <strain evidence="2">NRRL 1565</strain>
    </source>
</reference>
<protein>
    <recommendedName>
        <fullName evidence="1">Fungal-type protein kinase domain-containing protein</fullName>
    </recommendedName>
</protein>
<dbReference type="OrthoDB" id="5584477at2759"/>
<evidence type="ECO:0000259" key="1">
    <source>
        <dbReference type="Pfam" id="PF17667"/>
    </source>
</evidence>
<dbReference type="Proteomes" id="UP001140094">
    <property type="component" value="Unassembled WGS sequence"/>
</dbReference>
<evidence type="ECO:0000313" key="3">
    <source>
        <dbReference type="Proteomes" id="UP001140094"/>
    </source>
</evidence>
<dbReference type="PANTHER" id="PTHR38248:SF2">
    <property type="entry name" value="FUNK1 11"/>
    <property type="match status" value="1"/>
</dbReference>
<gene>
    <name evidence="2" type="ORF">H4R20_003038</name>
</gene>
<dbReference type="InterPro" id="IPR040976">
    <property type="entry name" value="Pkinase_fungal"/>
</dbReference>
<organism evidence="2 3">
    <name type="scientific">Coemansia guatemalensis</name>
    <dbReference type="NCBI Taxonomy" id="2761395"/>
    <lineage>
        <taxon>Eukaryota</taxon>
        <taxon>Fungi</taxon>
        <taxon>Fungi incertae sedis</taxon>
        <taxon>Zoopagomycota</taxon>
        <taxon>Kickxellomycotina</taxon>
        <taxon>Kickxellomycetes</taxon>
        <taxon>Kickxellales</taxon>
        <taxon>Kickxellaceae</taxon>
        <taxon>Coemansia</taxon>
    </lineage>
</organism>
<dbReference type="AlphaFoldDB" id="A0A9W8LU36"/>
<evidence type="ECO:0000313" key="2">
    <source>
        <dbReference type="EMBL" id="KAJ2803058.1"/>
    </source>
</evidence>
<comment type="caution">
    <text evidence="2">The sequence shown here is derived from an EMBL/GenBank/DDBJ whole genome shotgun (WGS) entry which is preliminary data.</text>
</comment>
<proteinExistence type="predicted"/>
<keyword evidence="3" id="KW-1185">Reference proteome</keyword>
<dbReference type="EMBL" id="JANBUO010000575">
    <property type="protein sequence ID" value="KAJ2803058.1"/>
    <property type="molecule type" value="Genomic_DNA"/>
</dbReference>
<sequence length="234" mass="25972">MVVQTDDGPHGLLIDFDCAFDSSVARSPVRPERTGTLPFMSIGNLSKSLLPHNILDDWESLLYLICWTGTFGIQEPGPAATDDRELLIKSWTVGSPESIATKKKSVMNDSSTFSREILGKFDQNQTDCWRLEDLADELHETLFYNDSLDDGQKALCHGAITLDLSNPQQKRTFERRFGHVFGLSSGVDVSKLGSVVVDPFVERARHAQTITDDLLSKLQKYAESAREALKGSHA</sequence>
<accession>A0A9W8LU36</accession>
<name>A0A9W8LU36_9FUNG</name>